<proteinExistence type="predicted"/>
<dbReference type="Gene3D" id="1.10.260.40">
    <property type="entry name" value="lambda repressor-like DNA-binding domains"/>
    <property type="match status" value="1"/>
</dbReference>
<reference evidence="1 2" key="2">
    <citation type="submission" date="2024-09" db="EMBL/GenBank/DDBJ databases">
        <title>Draft genome sequence of Candidatus Magnetaquicoccaceae bacterium FCR-1.</title>
        <authorList>
            <person name="Shimoshige H."/>
            <person name="Shimamura S."/>
            <person name="Taoka A."/>
            <person name="Kobayashi H."/>
            <person name="Maekawa T."/>
        </authorList>
    </citation>
    <scope>NUCLEOTIDE SEQUENCE [LARGE SCALE GENOMIC DNA]</scope>
    <source>
        <strain evidence="1 2">FCR-1</strain>
    </source>
</reference>
<dbReference type="RefSeq" id="WP_420905755.1">
    <property type="nucleotide sequence ID" value="NZ_BAAFGK010000004.1"/>
</dbReference>
<evidence type="ECO:0000313" key="1">
    <source>
        <dbReference type="EMBL" id="GAB0058076.1"/>
    </source>
</evidence>
<reference evidence="1 2" key="1">
    <citation type="submission" date="2024-05" db="EMBL/GenBank/DDBJ databases">
        <authorList>
            <consortium name="Candidatus Magnetaquicoccaceae bacterium FCR-1 genome sequencing consortium"/>
            <person name="Shimoshige H."/>
            <person name="Shimamura S."/>
            <person name="Taoka A."/>
            <person name="Kobayashi H."/>
            <person name="Maekawa T."/>
        </authorList>
    </citation>
    <scope>NUCLEOTIDE SEQUENCE [LARGE SCALE GENOMIC DNA]</scope>
    <source>
        <strain evidence="1 2">FCR-1</strain>
    </source>
</reference>
<dbReference type="Proteomes" id="UP001628193">
    <property type="component" value="Unassembled WGS sequence"/>
</dbReference>
<gene>
    <name evidence="1" type="ORF">SIID45300_02418</name>
</gene>
<dbReference type="EMBL" id="BAAFGK010000004">
    <property type="protein sequence ID" value="GAB0058076.1"/>
    <property type="molecule type" value="Genomic_DNA"/>
</dbReference>
<comment type="caution">
    <text evidence="1">The sequence shown here is derived from an EMBL/GenBank/DDBJ whole genome shotgun (WGS) entry which is preliminary data.</text>
</comment>
<evidence type="ECO:0000313" key="2">
    <source>
        <dbReference type="Proteomes" id="UP001628193"/>
    </source>
</evidence>
<name>A0ABQ0CB19_9PROT</name>
<sequence length="117" mass="12605">MSNLATAQKSWGAAMPAWVGALARACDETSQSRTAKEIGYAVAVVNQVLLGKYKGSLSRVETQVKAVFMGEMVDCHALGEIPALDCEAWRKKPFASTNPVRVRMWVACRECGKGGAK</sequence>
<organism evidence="1 2">
    <name type="scientific">Candidatus Magnetaquiglobus chichijimensis</name>
    <dbReference type="NCBI Taxonomy" id="3141448"/>
    <lineage>
        <taxon>Bacteria</taxon>
        <taxon>Pseudomonadati</taxon>
        <taxon>Pseudomonadota</taxon>
        <taxon>Magnetococcia</taxon>
        <taxon>Magnetococcales</taxon>
        <taxon>Candidatus Magnetaquicoccaceae</taxon>
        <taxon>Candidatus Magnetaquiglobus</taxon>
    </lineage>
</organism>
<dbReference type="InterPro" id="IPR010982">
    <property type="entry name" value="Lambda_DNA-bd_dom_sf"/>
</dbReference>
<keyword evidence="2" id="KW-1185">Reference proteome</keyword>
<protein>
    <recommendedName>
        <fullName evidence="3">Transcriptional regulator</fullName>
    </recommendedName>
</protein>
<evidence type="ECO:0008006" key="3">
    <source>
        <dbReference type="Google" id="ProtNLM"/>
    </source>
</evidence>
<accession>A0ABQ0CB19</accession>